<name>A0A9X4H762_9FIRM</name>
<dbReference type="Gene3D" id="3.30.1490.300">
    <property type="match status" value="1"/>
</dbReference>
<accession>A0A9X4H762</accession>
<protein>
    <submittedName>
        <fullName evidence="1">Pilus assembly protein PilM</fullName>
    </submittedName>
</protein>
<dbReference type="AlphaFoldDB" id="A0A9X4H762"/>
<dbReference type="Pfam" id="PF11104">
    <property type="entry name" value="PilM_2"/>
    <property type="match status" value="1"/>
</dbReference>
<dbReference type="SUPFAM" id="SSF53067">
    <property type="entry name" value="Actin-like ATPase domain"/>
    <property type="match status" value="1"/>
</dbReference>
<evidence type="ECO:0000313" key="2">
    <source>
        <dbReference type="Proteomes" id="UP001154312"/>
    </source>
</evidence>
<comment type="caution">
    <text evidence="1">The sequence shown here is derived from an EMBL/GenBank/DDBJ whole genome shotgun (WGS) entry which is preliminary data.</text>
</comment>
<reference evidence="1" key="1">
    <citation type="submission" date="2022-02" db="EMBL/GenBank/DDBJ databases">
        <authorList>
            <person name="Leng L."/>
        </authorList>
    </citation>
    <scope>NUCLEOTIDE SEQUENCE</scope>
    <source>
        <strain evidence="1">JI</strain>
    </source>
</reference>
<sequence>MLNKLSSAKLYLDMHGKVVRLVEGFSSKSGAVTIKKHGTVLFEGVDAFPPEPDFIPNNAGILKSFVKEQNIRTKKVVLCLGQPGIIARAVKVPMMSPADLKTHMEMEISDYLPVSSEEYSFDYKVMSVFNEDDRDFFNVMAAAALIKHIEQCVAIVETAGFKPIAIDIFPNVMWKLFADKYRDTAVVDSGRDGTRLMLCHGEDLVLYTDIPYQFENQGEEDLSLLTREISGYLDFFASRHFGKTVDNIYVTGELSANQNMRLVLEGMLNIPVSPGLQDDDSLELKGNLRGFKEIVSVYAGNIGLMLREV</sequence>
<dbReference type="InterPro" id="IPR005883">
    <property type="entry name" value="PilM"/>
</dbReference>
<evidence type="ECO:0000313" key="1">
    <source>
        <dbReference type="EMBL" id="MDF9409767.1"/>
    </source>
</evidence>
<gene>
    <name evidence="1" type="primary">pilM</name>
    <name evidence="1" type="ORF">L7E55_15660</name>
</gene>
<organism evidence="1 2">
    <name type="scientific">Pelotomaculum isophthalicicum JI</name>
    <dbReference type="NCBI Taxonomy" id="947010"/>
    <lineage>
        <taxon>Bacteria</taxon>
        <taxon>Bacillati</taxon>
        <taxon>Bacillota</taxon>
        <taxon>Clostridia</taxon>
        <taxon>Eubacteriales</taxon>
        <taxon>Desulfotomaculaceae</taxon>
        <taxon>Pelotomaculum</taxon>
    </lineage>
</organism>
<dbReference type="RefSeq" id="WP_277445277.1">
    <property type="nucleotide sequence ID" value="NZ_JAKOAV010000042.1"/>
</dbReference>
<dbReference type="InterPro" id="IPR043129">
    <property type="entry name" value="ATPase_NBD"/>
</dbReference>
<keyword evidence="2" id="KW-1185">Reference proteome</keyword>
<proteinExistence type="predicted"/>
<dbReference type="EMBL" id="JAKOAV010000042">
    <property type="protein sequence ID" value="MDF9409767.1"/>
    <property type="molecule type" value="Genomic_DNA"/>
</dbReference>
<dbReference type="Proteomes" id="UP001154312">
    <property type="component" value="Unassembled WGS sequence"/>
</dbReference>